<evidence type="ECO:0000256" key="2">
    <source>
        <dbReference type="ARBA" id="ARBA00022777"/>
    </source>
</evidence>
<evidence type="ECO:0000313" key="6">
    <source>
        <dbReference type="Proteomes" id="UP000002484"/>
    </source>
</evidence>
<keyword evidence="2 5" id="KW-0418">Kinase</keyword>
<proteinExistence type="predicted"/>
<accession>E3J2C4</accession>
<keyword evidence="6" id="KW-1185">Reference proteome</keyword>
<dbReference type="Proteomes" id="UP000002484">
    <property type="component" value="Chromosome"/>
</dbReference>
<dbReference type="NCBIfam" id="TIGR02365">
    <property type="entry name" value="dha_L_ycgS"/>
    <property type="match status" value="1"/>
</dbReference>
<dbReference type="GO" id="GO:0005829">
    <property type="term" value="C:cytosol"/>
    <property type="evidence" value="ECO:0007669"/>
    <property type="project" value="TreeGrafter"/>
</dbReference>
<dbReference type="EMBL" id="CP002299">
    <property type="protein sequence ID" value="ADP79296.1"/>
    <property type="molecule type" value="Genomic_DNA"/>
</dbReference>
<dbReference type="PANTHER" id="PTHR28629">
    <property type="entry name" value="TRIOKINASE/FMN CYCLASE"/>
    <property type="match status" value="1"/>
</dbReference>
<dbReference type="InterPro" id="IPR012737">
    <property type="entry name" value="DhaK_L_YcgS"/>
</dbReference>
<dbReference type="InterPro" id="IPR004007">
    <property type="entry name" value="DhaL_dom"/>
</dbReference>
<sequence>MDGTAVDANESPDQHATGEAGEGTVVGERPRAGERPGAGHPRADDQPGGLDVVGAWAWVEAFHRRFSADAAELGELDRRAGDGDFGNNILAALRRVRARLEQTQPTTPGAVFLGVSHGFLNTGGTSGPLFGLWFRGIGRATDGPVLTLAQLAAGVDAGTATVQRLGKARPGDKTMVDAMVPAVGALAAAVADGLDLADGVALAAEAARGGALATEALRARRGRASYVGDVARGVLDPGALTVALFFDSCHG</sequence>
<gene>
    <name evidence="5" type="ordered locus">FraEuI1c_1224</name>
</gene>
<dbReference type="PANTHER" id="PTHR28629:SF4">
    <property type="entry name" value="TRIOKINASE_FMN CYCLASE"/>
    <property type="match status" value="1"/>
</dbReference>
<protein>
    <submittedName>
        <fullName evidence="5">Dihydroxyacetone kinase, L subunit</fullName>
    </submittedName>
</protein>
<dbReference type="Pfam" id="PF02734">
    <property type="entry name" value="Dak2"/>
    <property type="match status" value="1"/>
</dbReference>
<evidence type="ECO:0000256" key="1">
    <source>
        <dbReference type="ARBA" id="ARBA00022679"/>
    </source>
</evidence>
<feature type="domain" description="DhaL" evidence="4">
    <location>
        <begin position="53"/>
        <end position="251"/>
    </location>
</feature>
<feature type="region of interest" description="Disordered" evidence="3">
    <location>
        <begin position="1"/>
        <end position="49"/>
    </location>
</feature>
<feature type="compositionally biased region" description="Low complexity" evidence="3">
    <location>
        <begin position="17"/>
        <end position="27"/>
    </location>
</feature>
<dbReference type="GO" id="GO:0019563">
    <property type="term" value="P:glycerol catabolic process"/>
    <property type="evidence" value="ECO:0007669"/>
    <property type="project" value="TreeGrafter"/>
</dbReference>
<dbReference type="SMART" id="SM01120">
    <property type="entry name" value="Dak2"/>
    <property type="match status" value="1"/>
</dbReference>
<dbReference type="Gene3D" id="1.25.40.340">
    <property type="match status" value="1"/>
</dbReference>
<evidence type="ECO:0000313" key="5">
    <source>
        <dbReference type="EMBL" id="ADP79296.1"/>
    </source>
</evidence>
<dbReference type="InterPro" id="IPR050861">
    <property type="entry name" value="Dihydroxyacetone_Kinase"/>
</dbReference>
<dbReference type="eggNOG" id="COG1461">
    <property type="taxonomic scope" value="Bacteria"/>
</dbReference>
<dbReference type="STRING" id="298654.FraEuI1c_1224"/>
<name>E3J2C4_PSEI1</name>
<dbReference type="KEGG" id="fri:FraEuI1c_1224"/>
<dbReference type="PROSITE" id="PS51480">
    <property type="entry name" value="DHAL"/>
    <property type="match status" value="1"/>
</dbReference>
<dbReference type="SUPFAM" id="SSF101473">
    <property type="entry name" value="DhaL-like"/>
    <property type="match status" value="1"/>
</dbReference>
<dbReference type="OrthoDB" id="9800291at2"/>
<reference evidence="5 6" key="1">
    <citation type="submission" date="2010-10" db="EMBL/GenBank/DDBJ databases">
        <title>Complete sequence of Frankia sp. EuI1c.</title>
        <authorList>
            <consortium name="US DOE Joint Genome Institute"/>
            <person name="Lucas S."/>
            <person name="Copeland A."/>
            <person name="Lapidus A."/>
            <person name="Cheng J.-F."/>
            <person name="Bruce D."/>
            <person name="Goodwin L."/>
            <person name="Pitluck S."/>
            <person name="Chertkov O."/>
            <person name="Detter J.C."/>
            <person name="Han C."/>
            <person name="Tapia R."/>
            <person name="Land M."/>
            <person name="Hauser L."/>
            <person name="Jeffries C."/>
            <person name="Kyrpides N."/>
            <person name="Ivanova N."/>
            <person name="Mikhailova N."/>
            <person name="Beauchemin N."/>
            <person name="Sen A."/>
            <person name="Sur S.A."/>
            <person name="Gtari M."/>
            <person name="Wall L."/>
            <person name="Tisa L."/>
            <person name="Woyke T."/>
        </authorList>
    </citation>
    <scope>NUCLEOTIDE SEQUENCE [LARGE SCALE GENOMIC DNA]</scope>
    <source>
        <strain evidence="6">DSM 45817 / CECT 9037 / EuI1c</strain>
    </source>
</reference>
<dbReference type="AlphaFoldDB" id="E3J2C4"/>
<organism evidence="5 6">
    <name type="scientific">Pseudofrankia inefficax (strain DSM 45817 / CECT 9037 / DDB 130130 / EuI1c)</name>
    <name type="common">Frankia inefficax</name>
    <dbReference type="NCBI Taxonomy" id="298654"/>
    <lineage>
        <taxon>Bacteria</taxon>
        <taxon>Bacillati</taxon>
        <taxon>Actinomycetota</taxon>
        <taxon>Actinomycetes</taxon>
        <taxon>Frankiales</taxon>
        <taxon>Frankiaceae</taxon>
        <taxon>Pseudofrankia</taxon>
    </lineage>
</organism>
<keyword evidence="1" id="KW-0808">Transferase</keyword>
<dbReference type="GO" id="GO:0004371">
    <property type="term" value="F:glycerone kinase activity"/>
    <property type="evidence" value="ECO:0007669"/>
    <property type="project" value="InterPro"/>
</dbReference>
<evidence type="ECO:0000256" key="3">
    <source>
        <dbReference type="SAM" id="MobiDB-lite"/>
    </source>
</evidence>
<dbReference type="FunFam" id="1.25.40.340:FF:000002">
    <property type="entry name" value="Dihydroxyacetone kinase, L subunit"/>
    <property type="match status" value="1"/>
</dbReference>
<dbReference type="RefSeq" id="WP_013422417.1">
    <property type="nucleotide sequence ID" value="NC_014666.1"/>
</dbReference>
<evidence type="ECO:0000259" key="4">
    <source>
        <dbReference type="PROSITE" id="PS51480"/>
    </source>
</evidence>
<dbReference type="HOGENOM" id="CLU_066424_2_0_11"/>
<dbReference type="InParanoid" id="E3J2C4"/>
<dbReference type="InterPro" id="IPR036117">
    <property type="entry name" value="DhaL_dom_sf"/>
</dbReference>